<reference evidence="6" key="2">
    <citation type="submission" date="2020-09" db="EMBL/GenBank/DDBJ databases">
        <authorList>
            <person name="Sun Q."/>
            <person name="Ohkuma M."/>
        </authorList>
    </citation>
    <scope>NUCLEOTIDE SEQUENCE</scope>
    <source>
        <strain evidence="6">JCM 14719</strain>
    </source>
</reference>
<dbReference type="InterPro" id="IPR017871">
    <property type="entry name" value="ABC_transporter-like_CS"/>
</dbReference>
<dbReference type="Proteomes" id="UP000637720">
    <property type="component" value="Unassembled WGS sequence"/>
</dbReference>
<evidence type="ECO:0000313" key="6">
    <source>
        <dbReference type="EMBL" id="GGJ98639.1"/>
    </source>
</evidence>
<evidence type="ECO:0000313" key="7">
    <source>
        <dbReference type="Proteomes" id="UP000637720"/>
    </source>
</evidence>
<accession>A0A8J3B6C1</accession>
<keyword evidence="3" id="KW-0547">Nucleotide-binding</keyword>
<dbReference type="GO" id="GO:0016887">
    <property type="term" value="F:ATP hydrolysis activity"/>
    <property type="evidence" value="ECO:0007669"/>
    <property type="project" value="InterPro"/>
</dbReference>
<evidence type="ECO:0000256" key="2">
    <source>
        <dbReference type="ARBA" id="ARBA00022448"/>
    </source>
</evidence>
<dbReference type="PANTHER" id="PTHR43335:SF8">
    <property type="entry name" value="ABC TRANSPORTER, ATP-BINDING PROTEIN"/>
    <property type="match status" value="1"/>
</dbReference>
<comment type="caution">
    <text evidence="6">The sequence shown here is derived from an EMBL/GenBank/DDBJ whole genome shotgun (WGS) entry which is preliminary data.</text>
</comment>
<dbReference type="EMBL" id="BMOF01000016">
    <property type="protein sequence ID" value="GGJ98639.1"/>
    <property type="molecule type" value="Genomic_DNA"/>
</dbReference>
<keyword evidence="2" id="KW-0813">Transport</keyword>
<dbReference type="PANTHER" id="PTHR43335">
    <property type="entry name" value="ABC TRANSPORTER, ATP-BINDING PROTEIN"/>
    <property type="match status" value="1"/>
</dbReference>
<evidence type="ECO:0000256" key="3">
    <source>
        <dbReference type="ARBA" id="ARBA00022741"/>
    </source>
</evidence>
<dbReference type="InterPro" id="IPR003439">
    <property type="entry name" value="ABC_transporter-like_ATP-bd"/>
</dbReference>
<dbReference type="AlphaFoldDB" id="A0A8J3B6C1"/>
<sequence>METILRTHRLAKVYRKRVAVRDVSMTIGRGEIYGLLGPNGAGKTTTLRMIVGLVRPSAGEIELFGEPLHSGNRSRLLERIGANMERPGFYGNLTAWENLRLHARLMGMEDEARIADVLERVGLQAEKDRLVRQFSLGMRQRLAIARALLHHPEFLVLDEPTNGLDPAGIKALRQLLIDLAQTMRITVLLSSHLLSEVQQLATKIGILVQGRLVEEISVAELERRNRHHLELKVSDEKKAAVLLEQKLGIADYRVVEPGVIRVYERLSESGVLNRTLVSNGVDVRELVLKRDSLEDYFLRITGGTGDA</sequence>
<dbReference type="PROSITE" id="PS00211">
    <property type="entry name" value="ABC_TRANSPORTER_1"/>
    <property type="match status" value="1"/>
</dbReference>
<dbReference type="PROSITE" id="PS50893">
    <property type="entry name" value="ABC_TRANSPORTER_2"/>
    <property type="match status" value="1"/>
</dbReference>
<dbReference type="SMART" id="SM00382">
    <property type="entry name" value="AAA"/>
    <property type="match status" value="1"/>
</dbReference>
<dbReference type="Pfam" id="PF00005">
    <property type="entry name" value="ABC_tran"/>
    <property type="match status" value="1"/>
</dbReference>
<keyword evidence="4 6" id="KW-0067">ATP-binding</keyword>
<evidence type="ECO:0000256" key="4">
    <source>
        <dbReference type="ARBA" id="ARBA00022840"/>
    </source>
</evidence>
<feature type="domain" description="ABC transporter" evidence="5">
    <location>
        <begin position="5"/>
        <end position="234"/>
    </location>
</feature>
<dbReference type="CDD" id="cd03268">
    <property type="entry name" value="ABC_BcrA_bacitracin_resist"/>
    <property type="match status" value="1"/>
</dbReference>
<keyword evidence="7" id="KW-1185">Reference proteome</keyword>
<organism evidence="6 7">
    <name type="scientific">Calditerricola satsumensis</name>
    <dbReference type="NCBI Taxonomy" id="373054"/>
    <lineage>
        <taxon>Bacteria</taxon>
        <taxon>Bacillati</taxon>
        <taxon>Bacillota</taxon>
        <taxon>Bacilli</taxon>
        <taxon>Bacillales</taxon>
        <taxon>Bacillaceae</taxon>
        <taxon>Calditerricola</taxon>
    </lineage>
</organism>
<comment type="similarity">
    <text evidence="1">Belongs to the ABC transporter superfamily.</text>
</comment>
<dbReference type="InterPro" id="IPR027417">
    <property type="entry name" value="P-loop_NTPase"/>
</dbReference>
<proteinExistence type="inferred from homology"/>
<dbReference type="GO" id="GO:0005524">
    <property type="term" value="F:ATP binding"/>
    <property type="evidence" value="ECO:0007669"/>
    <property type="project" value="UniProtKB-KW"/>
</dbReference>
<name>A0A8J3B6C1_9BACI</name>
<dbReference type="InterPro" id="IPR003593">
    <property type="entry name" value="AAA+_ATPase"/>
</dbReference>
<gene>
    <name evidence="6" type="ORF">GCM10007043_10780</name>
</gene>
<dbReference type="Gene3D" id="3.40.50.300">
    <property type="entry name" value="P-loop containing nucleotide triphosphate hydrolases"/>
    <property type="match status" value="1"/>
</dbReference>
<protein>
    <submittedName>
        <fullName evidence="6">Bacitracin ABC transporter ATP-binding protein</fullName>
    </submittedName>
</protein>
<evidence type="ECO:0000259" key="5">
    <source>
        <dbReference type="PROSITE" id="PS50893"/>
    </source>
</evidence>
<dbReference type="SUPFAM" id="SSF52540">
    <property type="entry name" value="P-loop containing nucleoside triphosphate hydrolases"/>
    <property type="match status" value="1"/>
</dbReference>
<evidence type="ECO:0000256" key="1">
    <source>
        <dbReference type="ARBA" id="ARBA00005417"/>
    </source>
</evidence>
<reference evidence="6" key="1">
    <citation type="journal article" date="2014" name="Int. J. Syst. Evol. Microbiol.">
        <title>Complete genome sequence of Corynebacterium casei LMG S-19264T (=DSM 44701T), isolated from a smear-ripened cheese.</title>
        <authorList>
            <consortium name="US DOE Joint Genome Institute (JGI-PGF)"/>
            <person name="Walter F."/>
            <person name="Albersmeier A."/>
            <person name="Kalinowski J."/>
            <person name="Ruckert C."/>
        </authorList>
    </citation>
    <scope>NUCLEOTIDE SEQUENCE</scope>
    <source>
        <strain evidence="6">JCM 14719</strain>
    </source>
</reference>
<dbReference type="RefSeq" id="WP_054670102.1">
    <property type="nucleotide sequence ID" value="NZ_BMOF01000016.1"/>
</dbReference>